<evidence type="ECO:0000313" key="2">
    <source>
        <dbReference type="Proteomes" id="UP000585474"/>
    </source>
</evidence>
<protein>
    <submittedName>
        <fullName evidence="1">Uncharacterized protein</fullName>
    </submittedName>
</protein>
<keyword evidence="2" id="KW-1185">Reference proteome</keyword>
<name>A0A7J0DH27_9ERIC</name>
<proteinExistence type="predicted"/>
<accession>A0A7J0DH27</accession>
<dbReference type="AlphaFoldDB" id="A0A7J0DH27"/>
<comment type="caution">
    <text evidence="1">The sequence shown here is derived from an EMBL/GenBank/DDBJ whole genome shotgun (WGS) entry which is preliminary data.</text>
</comment>
<organism evidence="1 2">
    <name type="scientific">Actinidia rufa</name>
    <dbReference type="NCBI Taxonomy" id="165716"/>
    <lineage>
        <taxon>Eukaryota</taxon>
        <taxon>Viridiplantae</taxon>
        <taxon>Streptophyta</taxon>
        <taxon>Embryophyta</taxon>
        <taxon>Tracheophyta</taxon>
        <taxon>Spermatophyta</taxon>
        <taxon>Magnoliopsida</taxon>
        <taxon>eudicotyledons</taxon>
        <taxon>Gunneridae</taxon>
        <taxon>Pentapetalae</taxon>
        <taxon>asterids</taxon>
        <taxon>Ericales</taxon>
        <taxon>Actinidiaceae</taxon>
        <taxon>Actinidia</taxon>
    </lineage>
</organism>
<sequence length="179" mass="19280">MLKSLGELCSTFDAFAQGTKTKQKDIIDEIVVIDASDDAIKEAIPVLDVKAPSGSSNYKPSTYHLDSGHLIPELNCYAARAQNCGVTLTGSSHVDITLPQFLSNNEPVTINSDNDDDIELSSSASASDVTENEGFKGEVLGAHLVWGGGFIEHIYKTFMVVIWEALMAVYLDIDGNHTA</sequence>
<gene>
    <name evidence="1" type="ORF">Acr_00g0037760</name>
</gene>
<dbReference type="EMBL" id="BJWL01000222">
    <property type="protein sequence ID" value="GFS35091.1"/>
    <property type="molecule type" value="Genomic_DNA"/>
</dbReference>
<reference evidence="2" key="1">
    <citation type="submission" date="2019-07" db="EMBL/GenBank/DDBJ databases">
        <title>De Novo Assembly of kiwifruit Actinidia rufa.</title>
        <authorList>
            <person name="Sugita-Konishi S."/>
            <person name="Sato K."/>
            <person name="Mori E."/>
            <person name="Abe Y."/>
            <person name="Kisaki G."/>
            <person name="Hamano K."/>
            <person name="Suezawa K."/>
            <person name="Otani M."/>
            <person name="Fukuda T."/>
            <person name="Manabe T."/>
            <person name="Gomi K."/>
            <person name="Tabuchi M."/>
            <person name="Akimitsu K."/>
            <person name="Kataoka I."/>
        </authorList>
    </citation>
    <scope>NUCLEOTIDE SEQUENCE [LARGE SCALE GENOMIC DNA]</scope>
    <source>
        <strain evidence="2">cv. Fuchu</strain>
    </source>
</reference>
<evidence type="ECO:0000313" key="1">
    <source>
        <dbReference type="EMBL" id="GFS35091.1"/>
    </source>
</evidence>
<dbReference type="Proteomes" id="UP000585474">
    <property type="component" value="Unassembled WGS sequence"/>
</dbReference>